<evidence type="ECO:0000256" key="6">
    <source>
        <dbReference type="ARBA" id="ARBA00023163"/>
    </source>
</evidence>
<dbReference type="AlphaFoldDB" id="A0A0K2UJ83"/>
<organism evidence="11">
    <name type="scientific">Lepeophtheirus salmonis</name>
    <name type="common">Salmon louse</name>
    <name type="synonym">Caligus salmonis</name>
    <dbReference type="NCBI Taxonomy" id="72036"/>
    <lineage>
        <taxon>Eukaryota</taxon>
        <taxon>Metazoa</taxon>
        <taxon>Ecdysozoa</taxon>
        <taxon>Arthropoda</taxon>
        <taxon>Crustacea</taxon>
        <taxon>Multicrustacea</taxon>
        <taxon>Hexanauplia</taxon>
        <taxon>Copepoda</taxon>
        <taxon>Siphonostomatoida</taxon>
        <taxon>Caligidae</taxon>
        <taxon>Lepeophtheirus</taxon>
    </lineage>
</organism>
<dbReference type="GeneID" id="121115740"/>
<keyword evidence="7" id="KW-0539">Nucleus</keyword>
<evidence type="ECO:0000313" key="11">
    <source>
        <dbReference type="EMBL" id="CDW38293.1"/>
    </source>
</evidence>
<sequence length="216" mass="24081">MEPGNNGVAFPPHLLLAPGQVPLGVVPTAPVNARDGSAIPEELLVGEIAGSLKCEYCPYRVSKKDRMRRHVNTVHYKERPFRCHLCDSTFGRKDKIKRHLETVHSAERPYKCEFCAHTSGRKDKIKEHVQSVHFKSRPPKSHKKKSSAAAAVNNSLPQHPPTSTHHHQHPLQPPNPIQLPPQVTSQGIPPQYVQAILQTQSPLIPQTSLITKPEYA</sequence>
<evidence type="ECO:0000259" key="10">
    <source>
        <dbReference type="PROSITE" id="PS50157"/>
    </source>
</evidence>
<dbReference type="RefSeq" id="XP_071743935.1">
    <property type="nucleotide sequence ID" value="XM_071887834.1"/>
</dbReference>
<proteinExistence type="predicted"/>
<accession>A0A0K2UJ83</accession>
<protein>
    <recommendedName>
        <fullName evidence="10">C2H2-type domain-containing protein</fullName>
    </recommendedName>
</protein>
<dbReference type="RefSeq" id="XP_071743933.1">
    <property type="nucleotide sequence ID" value="XM_071887832.1"/>
</dbReference>
<feature type="region of interest" description="Disordered" evidence="9">
    <location>
        <begin position="131"/>
        <end position="186"/>
    </location>
</feature>
<evidence type="ECO:0000256" key="2">
    <source>
        <dbReference type="ARBA" id="ARBA00022723"/>
    </source>
</evidence>
<reference evidence="11" key="1">
    <citation type="submission" date="2014-05" db="EMBL/GenBank/DDBJ databases">
        <authorList>
            <person name="Chronopoulou M."/>
        </authorList>
    </citation>
    <scope>NUCLEOTIDE SEQUENCE</scope>
    <source>
        <tissue evidence="11">Whole organism</tissue>
    </source>
</reference>
<dbReference type="InterPro" id="IPR051061">
    <property type="entry name" value="Zinc_finger_trans_reg"/>
</dbReference>
<dbReference type="RefSeq" id="XP_040565795.1">
    <property type="nucleotide sequence ID" value="XM_040709861.2"/>
</dbReference>
<keyword evidence="6" id="KW-0804">Transcription</keyword>
<dbReference type="RefSeq" id="XP_071743934.1">
    <property type="nucleotide sequence ID" value="XM_071887833.1"/>
</dbReference>
<comment type="subcellular location">
    <subcellularLocation>
        <location evidence="1">Nucleus</location>
    </subcellularLocation>
</comment>
<dbReference type="SUPFAM" id="SSF57667">
    <property type="entry name" value="beta-beta-alpha zinc fingers"/>
    <property type="match status" value="1"/>
</dbReference>
<feature type="domain" description="C2H2-type" evidence="10">
    <location>
        <begin position="110"/>
        <end position="138"/>
    </location>
</feature>
<dbReference type="SMART" id="SM00355">
    <property type="entry name" value="ZnF_C2H2"/>
    <property type="match status" value="3"/>
</dbReference>
<evidence type="ECO:0000256" key="5">
    <source>
        <dbReference type="ARBA" id="ARBA00023015"/>
    </source>
</evidence>
<keyword evidence="5" id="KW-0805">Transcription regulation</keyword>
<evidence type="ECO:0000256" key="1">
    <source>
        <dbReference type="ARBA" id="ARBA00004123"/>
    </source>
</evidence>
<dbReference type="PANTHER" id="PTHR46179:SF13">
    <property type="entry name" value="C2H2-TYPE DOMAIN-CONTAINING PROTEIN"/>
    <property type="match status" value="1"/>
</dbReference>
<feature type="domain" description="C2H2-type" evidence="10">
    <location>
        <begin position="52"/>
        <end position="80"/>
    </location>
</feature>
<dbReference type="KEGG" id="lsm:121115740"/>
<dbReference type="InterPro" id="IPR013087">
    <property type="entry name" value="Znf_C2H2_type"/>
</dbReference>
<dbReference type="Pfam" id="PF00096">
    <property type="entry name" value="zf-C2H2"/>
    <property type="match status" value="1"/>
</dbReference>
<evidence type="ECO:0000256" key="8">
    <source>
        <dbReference type="PROSITE-ProRule" id="PRU00042"/>
    </source>
</evidence>
<keyword evidence="2" id="KW-0479">Metal-binding</keyword>
<evidence type="ECO:0000256" key="9">
    <source>
        <dbReference type="SAM" id="MobiDB-lite"/>
    </source>
</evidence>
<dbReference type="InterPro" id="IPR036236">
    <property type="entry name" value="Znf_C2H2_sf"/>
</dbReference>
<dbReference type="PROSITE" id="PS50157">
    <property type="entry name" value="ZINC_FINGER_C2H2_2"/>
    <property type="match status" value="3"/>
</dbReference>
<dbReference type="EMBL" id="HACA01020932">
    <property type="protein sequence ID" value="CDW38293.1"/>
    <property type="molecule type" value="Transcribed_RNA"/>
</dbReference>
<dbReference type="PANTHER" id="PTHR46179">
    <property type="entry name" value="ZINC FINGER PROTEIN"/>
    <property type="match status" value="1"/>
</dbReference>
<dbReference type="OrthoDB" id="7715128at2759"/>
<evidence type="ECO:0000256" key="4">
    <source>
        <dbReference type="ARBA" id="ARBA00022833"/>
    </source>
</evidence>
<name>A0A0K2UJ83_LEPSM</name>
<feature type="compositionally biased region" description="Basic residues" evidence="9">
    <location>
        <begin position="134"/>
        <end position="146"/>
    </location>
</feature>
<evidence type="ECO:0000256" key="3">
    <source>
        <dbReference type="ARBA" id="ARBA00022771"/>
    </source>
</evidence>
<dbReference type="GO" id="GO:0005634">
    <property type="term" value="C:nucleus"/>
    <property type="evidence" value="ECO:0007669"/>
    <property type="project" value="UniProtKB-SubCell"/>
</dbReference>
<evidence type="ECO:0000256" key="7">
    <source>
        <dbReference type="ARBA" id="ARBA00023242"/>
    </source>
</evidence>
<keyword evidence="3 8" id="KW-0863">Zinc-finger</keyword>
<keyword evidence="4" id="KW-0862">Zinc</keyword>
<dbReference type="GO" id="GO:0008270">
    <property type="term" value="F:zinc ion binding"/>
    <property type="evidence" value="ECO:0007669"/>
    <property type="project" value="UniProtKB-KW"/>
</dbReference>
<feature type="domain" description="C2H2-type" evidence="10">
    <location>
        <begin position="81"/>
        <end position="109"/>
    </location>
</feature>
<dbReference type="GO" id="GO:0006357">
    <property type="term" value="P:regulation of transcription by RNA polymerase II"/>
    <property type="evidence" value="ECO:0007669"/>
    <property type="project" value="TreeGrafter"/>
</dbReference>
<dbReference type="Gene3D" id="3.30.160.60">
    <property type="entry name" value="Classic Zinc Finger"/>
    <property type="match status" value="2"/>
</dbReference>
<dbReference type="PROSITE" id="PS00028">
    <property type="entry name" value="ZINC_FINGER_C2H2_1"/>
    <property type="match status" value="2"/>
</dbReference>